<dbReference type="RefSeq" id="WP_006987700.1">
    <property type="nucleotide sequence ID" value="NZ_JH594606.1"/>
</dbReference>
<evidence type="ECO:0000256" key="1">
    <source>
        <dbReference type="SAM" id="Phobius"/>
    </source>
</evidence>
<name>H2BRR3_GILLR</name>
<evidence type="ECO:0000313" key="2">
    <source>
        <dbReference type="EMBL" id="EHQ01378.1"/>
    </source>
</evidence>
<feature type="transmembrane region" description="Helical" evidence="1">
    <location>
        <begin position="152"/>
        <end position="179"/>
    </location>
</feature>
<feature type="transmembrane region" description="Helical" evidence="1">
    <location>
        <begin position="373"/>
        <end position="391"/>
    </location>
</feature>
<sequence>MNFDTEQFYDIAQVIFLIPFLYLLTQYIFKQIRNKHDFFSVKLMNRLFFYHLFFGAAYYIYALFNRSDSARYYSVPQKEGKEWFDFFGTETTFIDFISYPFINGLGFSYEMMMLLFTWIGFMGFVFAYLFFKENISLNVTVFKRIDLLTLILFLPNMHFWTASLGKGSLIFLGLMLFAYSITKAKTRILGLILGSLFVFYIRPHIFLLLAVGALIGFMTGKEKIAWKTKLTVCGVLLAGLFLVQDQILAVVNLTNSQNLIADFIQFTSNRSEALGSSGSGVNMAGYSLPEKIFTFWFRPLFFDAPGILGVIVSVENLIYILLFLKIFRLNFLKFIKNAPVNVKMSLVLFLMTSFAMTFVMSNLGIIIRQKSMIMYFLFFVIYYFLAHEKNLSLGLNIKSLSHSNKSLPQAA</sequence>
<feature type="transmembrane region" description="Helical" evidence="1">
    <location>
        <begin position="12"/>
        <end position="29"/>
    </location>
</feature>
<keyword evidence="1" id="KW-0472">Membrane</keyword>
<keyword evidence="1" id="KW-1133">Transmembrane helix</keyword>
<dbReference type="eggNOG" id="ENOG502Z85R">
    <property type="taxonomic scope" value="Bacteria"/>
</dbReference>
<keyword evidence="3" id="KW-1185">Reference proteome</keyword>
<dbReference type="HOGENOM" id="CLU_061112_0_0_10"/>
<feature type="transmembrane region" description="Helical" evidence="1">
    <location>
        <begin position="47"/>
        <end position="64"/>
    </location>
</feature>
<proteinExistence type="predicted"/>
<feature type="transmembrane region" description="Helical" evidence="1">
    <location>
        <begin position="345"/>
        <end position="367"/>
    </location>
</feature>
<feature type="transmembrane region" description="Helical" evidence="1">
    <location>
        <begin position="304"/>
        <end position="324"/>
    </location>
</feature>
<feature type="transmembrane region" description="Helical" evidence="1">
    <location>
        <begin position="191"/>
        <end position="218"/>
    </location>
</feature>
<dbReference type="EMBL" id="JH594606">
    <property type="protein sequence ID" value="EHQ01378.1"/>
    <property type="molecule type" value="Genomic_DNA"/>
</dbReference>
<dbReference type="STRING" id="865937.Gilli_0667"/>
<dbReference type="Proteomes" id="UP000003844">
    <property type="component" value="Unassembled WGS sequence"/>
</dbReference>
<gene>
    <name evidence="2" type="ORF">Gilli_0667</name>
</gene>
<accession>H2BRR3</accession>
<feature type="transmembrane region" description="Helical" evidence="1">
    <location>
        <begin position="230"/>
        <end position="251"/>
    </location>
</feature>
<dbReference type="AlphaFoldDB" id="H2BRR3"/>
<reference evidence="3" key="1">
    <citation type="journal article" date="2012" name="Stand. Genomic Sci.">
        <title>Genome sequence of the Antarctic rhodopsins-containing flavobacterium Gillisia limnaea type strain (R-8282(T)).</title>
        <authorList>
            <person name="Riedel T."/>
            <person name="Held B."/>
            <person name="Nolan M."/>
            <person name="Lucas S."/>
            <person name="Lapidus A."/>
            <person name="Tice H."/>
            <person name="Del Rio T.G."/>
            <person name="Cheng J.F."/>
            <person name="Han C."/>
            <person name="Tapia R."/>
            <person name="Goodwin L.A."/>
            <person name="Pitluck S."/>
            <person name="Liolios K."/>
            <person name="Mavromatis K."/>
            <person name="Pagani I."/>
            <person name="Ivanova N."/>
            <person name="Mikhailova N."/>
            <person name="Pati A."/>
            <person name="Chen A."/>
            <person name="Palaniappan K."/>
            <person name="Land M."/>
            <person name="Rohde M."/>
            <person name="Tindall B.J."/>
            <person name="Detter J.C."/>
            <person name="Goker M."/>
            <person name="Bristow J."/>
            <person name="Eisen J.A."/>
            <person name="Markowitz V."/>
            <person name="Hugenholtz P."/>
            <person name="Kyrpides N.C."/>
            <person name="Klenk H.P."/>
            <person name="Woyke T."/>
        </authorList>
    </citation>
    <scope>NUCLEOTIDE SEQUENCE [LARGE SCALE GENOMIC DNA]</scope>
    <source>
        <strain evidence="3">DSM 15749 / LMG 21470 / R-8282</strain>
    </source>
</reference>
<feature type="transmembrane region" description="Helical" evidence="1">
    <location>
        <begin position="111"/>
        <end position="131"/>
    </location>
</feature>
<keyword evidence="1" id="KW-0812">Transmembrane</keyword>
<organism evidence="2 3">
    <name type="scientific">Gillisia limnaea (strain DSM 15749 / LMG 21470 / R-8282)</name>
    <dbReference type="NCBI Taxonomy" id="865937"/>
    <lineage>
        <taxon>Bacteria</taxon>
        <taxon>Pseudomonadati</taxon>
        <taxon>Bacteroidota</taxon>
        <taxon>Flavobacteriia</taxon>
        <taxon>Flavobacteriales</taxon>
        <taxon>Flavobacteriaceae</taxon>
        <taxon>Gillisia</taxon>
    </lineage>
</organism>
<evidence type="ECO:0000313" key="3">
    <source>
        <dbReference type="Proteomes" id="UP000003844"/>
    </source>
</evidence>
<protein>
    <submittedName>
        <fullName evidence="2">Uncharacterized protein</fullName>
    </submittedName>
</protein>